<sequence>MKFLIDNPLSPAIAFGLRQAGFDASHVRDYGMQASEDIEIFEYAAREGRTVISADTDFGTLLALKQESKPSVILFRRNSDRRPETQLQILLANLPSLEESIDAGSIIIFDRDRIRIRSLPINGD</sequence>
<protein>
    <submittedName>
        <fullName evidence="2">DUF5615 family PIN-like protein</fullName>
    </submittedName>
</protein>
<comment type="caution">
    <text evidence="2">The sequence shown here is derived from an EMBL/GenBank/DDBJ whole genome shotgun (WGS) entry which is preliminary data.</text>
</comment>
<feature type="domain" description="DUF5615" evidence="1">
    <location>
        <begin position="1"/>
        <end position="110"/>
    </location>
</feature>
<dbReference type="Proteomes" id="UP000618445">
    <property type="component" value="Unassembled WGS sequence"/>
</dbReference>
<evidence type="ECO:0000259" key="1">
    <source>
        <dbReference type="Pfam" id="PF18480"/>
    </source>
</evidence>
<dbReference type="EMBL" id="JACJQY010000016">
    <property type="protein sequence ID" value="MBD2317474.1"/>
    <property type="molecule type" value="Genomic_DNA"/>
</dbReference>
<reference evidence="2 3" key="1">
    <citation type="journal article" date="2020" name="ISME J.">
        <title>Comparative genomics reveals insights into cyanobacterial evolution and habitat adaptation.</title>
        <authorList>
            <person name="Chen M.Y."/>
            <person name="Teng W.K."/>
            <person name="Zhao L."/>
            <person name="Hu C.X."/>
            <person name="Zhou Y.K."/>
            <person name="Han B.P."/>
            <person name="Song L.R."/>
            <person name="Shu W.S."/>
        </authorList>
    </citation>
    <scope>NUCLEOTIDE SEQUENCE [LARGE SCALE GENOMIC DNA]</scope>
    <source>
        <strain evidence="2 3">FACHB-1050</strain>
    </source>
</reference>
<gene>
    <name evidence="2" type="ORF">H6G05_11535</name>
</gene>
<name>A0ABR8CD83_9CYAN</name>
<dbReference type="Pfam" id="PF18480">
    <property type="entry name" value="DUF5615"/>
    <property type="match status" value="1"/>
</dbReference>
<evidence type="ECO:0000313" key="3">
    <source>
        <dbReference type="Proteomes" id="UP000618445"/>
    </source>
</evidence>
<accession>A0ABR8CD83</accession>
<evidence type="ECO:0000313" key="2">
    <source>
        <dbReference type="EMBL" id="MBD2317474.1"/>
    </source>
</evidence>
<proteinExistence type="predicted"/>
<dbReference type="InterPro" id="IPR041049">
    <property type="entry name" value="DUF5615"/>
</dbReference>
<dbReference type="RefSeq" id="WP_190578319.1">
    <property type="nucleotide sequence ID" value="NZ_CAWPQU010000008.1"/>
</dbReference>
<keyword evidence="3" id="KW-1185">Reference proteome</keyword>
<organism evidence="2 3">
    <name type="scientific">Phormidium tenue FACHB-1050</name>
    <dbReference type="NCBI Taxonomy" id="2692857"/>
    <lineage>
        <taxon>Bacteria</taxon>
        <taxon>Bacillati</taxon>
        <taxon>Cyanobacteriota</taxon>
        <taxon>Cyanophyceae</taxon>
        <taxon>Oscillatoriophycideae</taxon>
        <taxon>Oscillatoriales</taxon>
        <taxon>Oscillatoriaceae</taxon>
        <taxon>Phormidium</taxon>
    </lineage>
</organism>